<feature type="chain" id="PRO_5043799009" description="Cyanovirin-N domain-containing protein" evidence="1">
    <location>
        <begin position="21"/>
        <end position="133"/>
    </location>
</feature>
<feature type="domain" description="Cyanovirin-N" evidence="2">
    <location>
        <begin position="23"/>
        <end position="125"/>
    </location>
</feature>
<dbReference type="SMART" id="SM01111">
    <property type="entry name" value="CVNH"/>
    <property type="match status" value="1"/>
</dbReference>
<keyword evidence="4" id="KW-1185">Reference proteome</keyword>
<proteinExistence type="predicted"/>
<protein>
    <recommendedName>
        <fullName evidence="2">Cyanovirin-N domain-containing protein</fullName>
    </recommendedName>
</protein>
<evidence type="ECO:0000313" key="3">
    <source>
        <dbReference type="EMBL" id="KAK4458147.1"/>
    </source>
</evidence>
<evidence type="ECO:0000256" key="1">
    <source>
        <dbReference type="SAM" id="SignalP"/>
    </source>
</evidence>
<dbReference type="Gene3D" id="2.30.60.10">
    <property type="entry name" value="Cyanovirin-N"/>
    <property type="match status" value="1"/>
</dbReference>
<feature type="signal peptide" evidence="1">
    <location>
        <begin position="1"/>
        <end position="20"/>
    </location>
</feature>
<dbReference type="Proteomes" id="UP001321749">
    <property type="component" value="Unassembled WGS sequence"/>
</dbReference>
<dbReference type="SUPFAM" id="SSF51322">
    <property type="entry name" value="Cyanovirin-N"/>
    <property type="match status" value="1"/>
</dbReference>
<organism evidence="3 4">
    <name type="scientific">Cladorrhinum samala</name>
    <dbReference type="NCBI Taxonomy" id="585594"/>
    <lineage>
        <taxon>Eukaryota</taxon>
        <taxon>Fungi</taxon>
        <taxon>Dikarya</taxon>
        <taxon>Ascomycota</taxon>
        <taxon>Pezizomycotina</taxon>
        <taxon>Sordariomycetes</taxon>
        <taxon>Sordariomycetidae</taxon>
        <taxon>Sordariales</taxon>
        <taxon>Podosporaceae</taxon>
        <taxon>Cladorrhinum</taxon>
    </lineage>
</organism>
<dbReference type="InterPro" id="IPR011058">
    <property type="entry name" value="Cyanovirin-N"/>
</dbReference>
<reference evidence="3" key="1">
    <citation type="journal article" date="2023" name="Mol. Phylogenet. Evol.">
        <title>Genome-scale phylogeny and comparative genomics of the fungal order Sordariales.</title>
        <authorList>
            <person name="Hensen N."/>
            <person name="Bonometti L."/>
            <person name="Westerberg I."/>
            <person name="Brannstrom I.O."/>
            <person name="Guillou S."/>
            <person name="Cros-Aarteil S."/>
            <person name="Calhoun S."/>
            <person name="Haridas S."/>
            <person name="Kuo A."/>
            <person name="Mondo S."/>
            <person name="Pangilinan J."/>
            <person name="Riley R."/>
            <person name="LaButti K."/>
            <person name="Andreopoulos B."/>
            <person name="Lipzen A."/>
            <person name="Chen C."/>
            <person name="Yan M."/>
            <person name="Daum C."/>
            <person name="Ng V."/>
            <person name="Clum A."/>
            <person name="Steindorff A."/>
            <person name="Ohm R.A."/>
            <person name="Martin F."/>
            <person name="Silar P."/>
            <person name="Natvig D.O."/>
            <person name="Lalanne C."/>
            <person name="Gautier V."/>
            <person name="Ament-Velasquez S.L."/>
            <person name="Kruys A."/>
            <person name="Hutchinson M.I."/>
            <person name="Powell A.J."/>
            <person name="Barry K."/>
            <person name="Miller A.N."/>
            <person name="Grigoriev I.V."/>
            <person name="Debuchy R."/>
            <person name="Gladieux P."/>
            <person name="Hiltunen Thoren M."/>
            <person name="Johannesson H."/>
        </authorList>
    </citation>
    <scope>NUCLEOTIDE SEQUENCE</scope>
    <source>
        <strain evidence="3">PSN324</strain>
    </source>
</reference>
<comment type="caution">
    <text evidence="3">The sequence shown here is derived from an EMBL/GenBank/DDBJ whole genome shotgun (WGS) entry which is preliminary data.</text>
</comment>
<keyword evidence="1" id="KW-0732">Signal</keyword>
<evidence type="ECO:0000313" key="4">
    <source>
        <dbReference type="Proteomes" id="UP001321749"/>
    </source>
</evidence>
<dbReference type="AlphaFoldDB" id="A0AAV9HBI3"/>
<sequence>MKLSLGFTLGLAGLAQLAAADNGFKDSCNSDWYVEGGHYMIANCRRPDGSLVRTRMDLNLCMGRNTANGSLLGKQGGNAWNACTDLRKAGAASIGGSCLNGLGYWVYSTVDINQFIGNTNGYLSCYRQRAPTY</sequence>
<dbReference type="EMBL" id="MU865081">
    <property type="protein sequence ID" value="KAK4458147.1"/>
    <property type="molecule type" value="Genomic_DNA"/>
</dbReference>
<reference evidence="3" key="2">
    <citation type="submission" date="2023-06" db="EMBL/GenBank/DDBJ databases">
        <authorList>
            <consortium name="Lawrence Berkeley National Laboratory"/>
            <person name="Mondo S.J."/>
            <person name="Hensen N."/>
            <person name="Bonometti L."/>
            <person name="Westerberg I."/>
            <person name="Brannstrom I.O."/>
            <person name="Guillou S."/>
            <person name="Cros-Aarteil S."/>
            <person name="Calhoun S."/>
            <person name="Haridas S."/>
            <person name="Kuo A."/>
            <person name="Pangilinan J."/>
            <person name="Riley R."/>
            <person name="Labutti K."/>
            <person name="Andreopoulos B."/>
            <person name="Lipzen A."/>
            <person name="Chen C."/>
            <person name="Yanf M."/>
            <person name="Daum C."/>
            <person name="Ng V."/>
            <person name="Clum A."/>
            <person name="Steindorff A."/>
            <person name="Ohm R."/>
            <person name="Martin F."/>
            <person name="Silar P."/>
            <person name="Natvig D."/>
            <person name="Lalanne C."/>
            <person name="Gautier V."/>
            <person name="Ament-Velasquez S.L."/>
            <person name="Kruys A."/>
            <person name="Hutchinson M.I."/>
            <person name="Powell A.J."/>
            <person name="Barry K."/>
            <person name="Miller A.N."/>
            <person name="Grigoriev I.V."/>
            <person name="Debuchy R."/>
            <person name="Gladieux P."/>
            <person name="Thoren M.H."/>
            <person name="Johannesson H."/>
        </authorList>
    </citation>
    <scope>NUCLEOTIDE SEQUENCE</scope>
    <source>
        <strain evidence="3">PSN324</strain>
    </source>
</reference>
<name>A0AAV9HBI3_9PEZI</name>
<gene>
    <name evidence="3" type="ORF">QBC42DRAFT_290881</name>
</gene>
<evidence type="ECO:0000259" key="2">
    <source>
        <dbReference type="SMART" id="SM01111"/>
    </source>
</evidence>
<dbReference type="InterPro" id="IPR036673">
    <property type="entry name" value="Cyanovirin-N_sf"/>
</dbReference>
<dbReference type="Pfam" id="PF08881">
    <property type="entry name" value="CVNH"/>
    <property type="match status" value="1"/>
</dbReference>
<accession>A0AAV9HBI3</accession>